<evidence type="ECO:0000313" key="4">
    <source>
        <dbReference type="Proteomes" id="UP001320420"/>
    </source>
</evidence>
<dbReference type="Pfam" id="PF13821">
    <property type="entry name" value="DUF4187"/>
    <property type="match status" value="1"/>
</dbReference>
<evidence type="ECO:0000313" key="3">
    <source>
        <dbReference type="EMBL" id="KAK7756839.1"/>
    </source>
</evidence>
<keyword evidence="4" id="KW-1185">Reference proteome</keyword>
<feature type="region of interest" description="Disordered" evidence="1">
    <location>
        <begin position="225"/>
        <end position="262"/>
    </location>
</feature>
<feature type="compositionally biased region" description="Acidic residues" evidence="1">
    <location>
        <begin position="1"/>
        <end position="13"/>
    </location>
</feature>
<accession>A0AAN9V962</accession>
<evidence type="ECO:0000256" key="1">
    <source>
        <dbReference type="SAM" id="MobiDB-lite"/>
    </source>
</evidence>
<dbReference type="InterPro" id="IPR025239">
    <property type="entry name" value="DUF4187"/>
</dbReference>
<sequence>MAPPPEEEEEDDYMNMTFGDDAPGLATTVPSGGGSSSKGETSLQRRLRLKREGEARGRVKSKAELAAEAAAAREEALSRSLLEGDRARRSKGFAMMAKMGFKAGDTLGAAPAPAPAPAPAADITGTGTGSNGNGNSASAAATTIAGDAGGGRRHEPIRLQMKEDRGGIGLDSERKRKVQEAAEHQTKRVKADESDYRERMRREREVGRREGQFYGAMKVCERMDEERAQGQDGGIVGTGAEEASEGGNEQVKQKKKKGKTALSTRQLKSIPVEWRGLVRKRQESERDVRKMRYDLEQSSTTTLRLPTYADDLDDDDDKTAVGMTTGMGTEYVPVEEEDLEEGDDEELEAFSALEVEERLRRVVELLRREFRYCFWCKYQYPDEDMEGCPGSMEDDHD</sequence>
<name>A0AAN9V962_9PEZI</name>
<feature type="compositionally biased region" description="Low complexity" evidence="1">
    <location>
        <begin position="133"/>
        <end position="146"/>
    </location>
</feature>
<dbReference type="PANTHER" id="PTHR21032">
    <property type="entry name" value="G PATCH DOMAIN-CONTAINING PROTEIN 11"/>
    <property type="match status" value="1"/>
</dbReference>
<feature type="compositionally biased region" description="Basic and acidic residues" evidence="1">
    <location>
        <begin position="150"/>
        <end position="206"/>
    </location>
</feature>
<dbReference type="EMBL" id="JAKJXP020000005">
    <property type="protein sequence ID" value="KAK7756839.1"/>
    <property type="molecule type" value="Genomic_DNA"/>
</dbReference>
<dbReference type="GO" id="GO:0003676">
    <property type="term" value="F:nucleic acid binding"/>
    <property type="evidence" value="ECO:0007669"/>
    <property type="project" value="InterPro"/>
</dbReference>
<protein>
    <recommendedName>
        <fullName evidence="2">DUF4187 domain-containing protein</fullName>
    </recommendedName>
</protein>
<feature type="domain" description="DUF4187" evidence="2">
    <location>
        <begin position="344"/>
        <end position="396"/>
    </location>
</feature>
<dbReference type="InterPro" id="IPR000467">
    <property type="entry name" value="G_patch_dom"/>
</dbReference>
<dbReference type="InterPro" id="IPR039249">
    <property type="entry name" value="GPATCH11"/>
</dbReference>
<organism evidence="3 4">
    <name type="scientific">Diatrype stigma</name>
    <dbReference type="NCBI Taxonomy" id="117547"/>
    <lineage>
        <taxon>Eukaryota</taxon>
        <taxon>Fungi</taxon>
        <taxon>Dikarya</taxon>
        <taxon>Ascomycota</taxon>
        <taxon>Pezizomycotina</taxon>
        <taxon>Sordariomycetes</taxon>
        <taxon>Xylariomycetidae</taxon>
        <taxon>Xylariales</taxon>
        <taxon>Diatrypaceae</taxon>
        <taxon>Diatrype</taxon>
    </lineage>
</organism>
<dbReference type="PANTHER" id="PTHR21032:SF0">
    <property type="entry name" value="G PATCH DOMAIN-CONTAINING PROTEIN 11"/>
    <property type="match status" value="1"/>
</dbReference>
<dbReference type="AlphaFoldDB" id="A0AAN9V962"/>
<dbReference type="SMART" id="SM01173">
    <property type="entry name" value="DUF4187"/>
    <property type="match status" value="1"/>
</dbReference>
<reference evidence="3 4" key="1">
    <citation type="submission" date="2024-02" db="EMBL/GenBank/DDBJ databases">
        <title>De novo assembly and annotation of 12 fungi associated with fruit tree decline syndrome in Ontario, Canada.</title>
        <authorList>
            <person name="Sulman M."/>
            <person name="Ellouze W."/>
            <person name="Ilyukhin E."/>
        </authorList>
    </citation>
    <scope>NUCLEOTIDE SEQUENCE [LARGE SCALE GENOMIC DNA]</scope>
    <source>
        <strain evidence="3 4">M11/M66-122</strain>
    </source>
</reference>
<dbReference type="Proteomes" id="UP001320420">
    <property type="component" value="Unassembled WGS sequence"/>
</dbReference>
<proteinExistence type="predicted"/>
<evidence type="ECO:0000259" key="2">
    <source>
        <dbReference type="SMART" id="SM01173"/>
    </source>
</evidence>
<feature type="region of interest" description="Disordered" evidence="1">
    <location>
        <begin position="104"/>
        <end position="206"/>
    </location>
</feature>
<dbReference type="GO" id="GO:0000776">
    <property type="term" value="C:kinetochore"/>
    <property type="evidence" value="ECO:0007669"/>
    <property type="project" value="TreeGrafter"/>
</dbReference>
<comment type="caution">
    <text evidence="3">The sequence shown here is derived from an EMBL/GenBank/DDBJ whole genome shotgun (WGS) entry which is preliminary data.</text>
</comment>
<dbReference type="Pfam" id="PF01585">
    <property type="entry name" value="G-patch"/>
    <property type="match status" value="1"/>
</dbReference>
<feature type="region of interest" description="Disordered" evidence="1">
    <location>
        <begin position="1"/>
        <end position="87"/>
    </location>
</feature>
<feature type="compositionally biased region" description="Basic and acidic residues" evidence="1">
    <location>
        <begin position="50"/>
        <end position="87"/>
    </location>
</feature>
<gene>
    <name evidence="3" type="ORF">SLS62_001284</name>
</gene>